<feature type="signal peptide" evidence="9">
    <location>
        <begin position="1"/>
        <end position="24"/>
    </location>
</feature>
<dbReference type="Gene3D" id="3.20.20.80">
    <property type="entry name" value="Glycosidases"/>
    <property type="match status" value="1"/>
</dbReference>
<dbReference type="InterPro" id="IPR017853">
    <property type="entry name" value="GH"/>
</dbReference>
<dbReference type="GO" id="GO:0009821">
    <property type="term" value="P:alkaloid biosynthetic process"/>
    <property type="evidence" value="ECO:0007669"/>
    <property type="project" value="UniProtKB-ARBA"/>
</dbReference>
<dbReference type="InterPro" id="IPR001360">
    <property type="entry name" value="Glyco_hydro_1"/>
</dbReference>
<evidence type="ECO:0000256" key="3">
    <source>
        <dbReference type="ARBA" id="ARBA00022801"/>
    </source>
</evidence>
<name>A0AAV0EQY9_9ASTE</name>
<dbReference type="FunFam" id="3.20.20.80:FF:000022">
    <property type="entry name" value="Beta-glucosidase 11"/>
    <property type="match status" value="1"/>
</dbReference>
<protein>
    <recommendedName>
        <fullName evidence="13">Beta-glucosidase</fullName>
    </recommendedName>
</protein>
<keyword evidence="3 7" id="KW-0378">Hydrolase</keyword>
<proteinExistence type="inferred from homology"/>
<evidence type="ECO:0000256" key="2">
    <source>
        <dbReference type="ARBA" id="ARBA00022589"/>
    </source>
</evidence>
<evidence type="ECO:0000256" key="1">
    <source>
        <dbReference type="ARBA" id="ARBA00010838"/>
    </source>
</evidence>
<organism evidence="11 12">
    <name type="scientific">Cuscuta epithymum</name>
    <dbReference type="NCBI Taxonomy" id="186058"/>
    <lineage>
        <taxon>Eukaryota</taxon>
        <taxon>Viridiplantae</taxon>
        <taxon>Streptophyta</taxon>
        <taxon>Embryophyta</taxon>
        <taxon>Tracheophyta</taxon>
        <taxon>Spermatophyta</taxon>
        <taxon>Magnoliopsida</taxon>
        <taxon>eudicotyledons</taxon>
        <taxon>Gunneridae</taxon>
        <taxon>Pentapetalae</taxon>
        <taxon>asterids</taxon>
        <taxon>lamiids</taxon>
        <taxon>Solanales</taxon>
        <taxon>Convolvulaceae</taxon>
        <taxon>Cuscuteae</taxon>
        <taxon>Cuscuta</taxon>
        <taxon>Cuscuta subgen. Cuscuta</taxon>
    </lineage>
</organism>
<dbReference type="EMBL" id="CAMAPF010000185">
    <property type="protein sequence ID" value="CAH9111833.1"/>
    <property type="molecule type" value="Genomic_DNA"/>
</dbReference>
<dbReference type="PANTHER" id="PTHR10353">
    <property type="entry name" value="GLYCOSYL HYDROLASE"/>
    <property type="match status" value="1"/>
</dbReference>
<evidence type="ECO:0008006" key="13">
    <source>
        <dbReference type="Google" id="ProtNLM"/>
    </source>
</evidence>
<dbReference type="AlphaFoldDB" id="A0AAV0EQY9"/>
<evidence type="ECO:0000256" key="9">
    <source>
        <dbReference type="SAM" id="SignalP"/>
    </source>
</evidence>
<comment type="caution">
    <text evidence="11">The sequence shown here is derived from an EMBL/GenBank/DDBJ whole genome shotgun (WGS) entry which is preliminary data.</text>
</comment>
<dbReference type="InterPro" id="IPR033132">
    <property type="entry name" value="GH_1_N_CS"/>
</dbReference>
<accession>A0AAV0EQY9</accession>
<evidence type="ECO:0000313" key="10">
    <source>
        <dbReference type="EMBL" id="CAH9111833.1"/>
    </source>
</evidence>
<feature type="chain" id="PRO_5044713437" description="Beta-glucosidase" evidence="9">
    <location>
        <begin position="25"/>
        <end position="569"/>
    </location>
</feature>
<keyword evidence="9" id="KW-0732">Signal</keyword>
<keyword evidence="2" id="KW-0017">Alkaloid metabolism</keyword>
<comment type="similarity">
    <text evidence="1 6">Belongs to the glycosyl hydrolase 1 family.</text>
</comment>
<evidence type="ECO:0000256" key="8">
    <source>
        <dbReference type="SAM" id="MobiDB-lite"/>
    </source>
</evidence>
<dbReference type="GO" id="GO:0005975">
    <property type="term" value="P:carbohydrate metabolic process"/>
    <property type="evidence" value="ECO:0007669"/>
    <property type="project" value="InterPro"/>
</dbReference>
<dbReference type="InterPro" id="IPR018120">
    <property type="entry name" value="Glyco_hydro_1_AS"/>
</dbReference>
<keyword evidence="12" id="KW-1185">Reference proteome</keyword>
<dbReference type="PRINTS" id="PR00131">
    <property type="entry name" value="GLHYDRLASE1"/>
</dbReference>
<dbReference type="PANTHER" id="PTHR10353:SF323">
    <property type="entry name" value="LINAMARASE"/>
    <property type="match status" value="1"/>
</dbReference>
<dbReference type="Pfam" id="PF00232">
    <property type="entry name" value="Glyco_hydro_1"/>
    <property type="match status" value="1"/>
</dbReference>
<evidence type="ECO:0000256" key="6">
    <source>
        <dbReference type="RuleBase" id="RU003690"/>
    </source>
</evidence>
<evidence type="ECO:0000256" key="7">
    <source>
        <dbReference type="RuleBase" id="RU004468"/>
    </source>
</evidence>
<dbReference type="SUPFAM" id="SSF51445">
    <property type="entry name" value="(Trans)glycosidases"/>
    <property type="match status" value="1"/>
</dbReference>
<dbReference type="EMBL" id="CAMAPF010000938">
    <property type="protein sequence ID" value="CAH9125582.1"/>
    <property type="molecule type" value="Genomic_DNA"/>
</dbReference>
<feature type="active site" description="Nucleophile" evidence="5">
    <location>
        <position position="430"/>
    </location>
</feature>
<dbReference type="PROSITE" id="PS00653">
    <property type="entry name" value="GLYCOSYL_HYDROL_F1_2"/>
    <property type="match status" value="1"/>
</dbReference>
<feature type="region of interest" description="Disordered" evidence="8">
    <location>
        <begin position="550"/>
        <end position="569"/>
    </location>
</feature>
<reference evidence="11" key="1">
    <citation type="submission" date="2022-07" db="EMBL/GenBank/DDBJ databases">
        <authorList>
            <person name="Macas J."/>
            <person name="Novak P."/>
            <person name="Neumann P."/>
        </authorList>
    </citation>
    <scope>NUCLEOTIDE SEQUENCE</scope>
</reference>
<evidence type="ECO:0000256" key="4">
    <source>
        <dbReference type="ARBA" id="ARBA00023295"/>
    </source>
</evidence>
<sequence length="569" mass="64293">MMAITKGSPVFLGLILVLSVGLLASSIGANNVDPNDPFSPIGIDSLHFPPDFYFGSAVAAYQVEGTHNKSGKGPSIWDTFTHEFPERIDDGSNGDVAVDFYNKYREDIRLMSKEVGLNAFRFSISWPRVIPSGRVSEGVNEEGIAFYNRVIDEAKMNGLEPFVTIFHWDLPQALEDKYGGFLSSRIVGDFKDFAELCFERFGDRVKHWITLNEPYEFSMGGYESGSSAPGRCSSWVNNACLEGDSSTEPYIVGHHLILAHAQAVNLYRTKYRHLGGTIGITLDVTWTLPLVNTSFDDIQASQRSLDFKFGWFMEPINFGHYPESMKTLVGARLPEFTWEEIQMVKRSYDFIGINSYTSSYVTSNFTPEINPAHIRATTDTRATLTPLNQDGEPIGEQGTPLWLYVYPQGILEILKYTKDNYNDPIIYITENGIGDALELSRHETLKDDWRVNYHQDHLTYIRKAICEFQVRVKGYFVWTFMDNLEWATGFTVRMGLYSVDRSSKELTRRAKDSAVMFQNFLKNFRQGKGKGNGGGPIPEDDYCSRPLLIKPQVPEDGAATNTRVDHDEL</sequence>
<dbReference type="GO" id="GO:0008422">
    <property type="term" value="F:beta-glucosidase activity"/>
    <property type="evidence" value="ECO:0007669"/>
    <property type="project" value="UniProtKB-ARBA"/>
</dbReference>
<dbReference type="PROSITE" id="PS00572">
    <property type="entry name" value="GLYCOSYL_HYDROL_F1_1"/>
    <property type="match status" value="1"/>
</dbReference>
<keyword evidence="4 7" id="KW-0326">Glycosidase</keyword>
<dbReference type="Proteomes" id="UP001152523">
    <property type="component" value="Unassembled WGS sequence"/>
</dbReference>
<evidence type="ECO:0000313" key="12">
    <source>
        <dbReference type="Proteomes" id="UP001152523"/>
    </source>
</evidence>
<evidence type="ECO:0000256" key="5">
    <source>
        <dbReference type="PROSITE-ProRule" id="PRU10055"/>
    </source>
</evidence>
<gene>
    <name evidence="10" type="ORF">CEPIT_LOCUS19666</name>
    <name evidence="11" type="ORF">CEPIT_LOCUS26871</name>
</gene>
<evidence type="ECO:0000313" key="11">
    <source>
        <dbReference type="EMBL" id="CAH9125582.1"/>
    </source>
</evidence>